<dbReference type="PANTHER" id="PTHR37833">
    <property type="entry name" value="LIPOPROTEIN-RELATED"/>
    <property type="match status" value="1"/>
</dbReference>
<feature type="signal peptide" evidence="1">
    <location>
        <begin position="1"/>
        <end position="28"/>
    </location>
</feature>
<organism evidence="2">
    <name type="scientific">Mariniphaga anaerophila</name>
    <dbReference type="NCBI Taxonomy" id="1484053"/>
    <lineage>
        <taxon>Bacteria</taxon>
        <taxon>Pseudomonadati</taxon>
        <taxon>Bacteroidota</taxon>
        <taxon>Bacteroidia</taxon>
        <taxon>Marinilabiliales</taxon>
        <taxon>Prolixibacteraceae</taxon>
        <taxon>Mariniphaga</taxon>
    </lineage>
</organism>
<dbReference type="Proteomes" id="UP000886047">
    <property type="component" value="Unassembled WGS sequence"/>
</dbReference>
<proteinExistence type="predicted"/>
<accession>A0A831LMG3</accession>
<dbReference type="InterPro" id="IPR011467">
    <property type="entry name" value="DUF1573"/>
</dbReference>
<name>A0A831LMG3_9BACT</name>
<feature type="chain" id="PRO_5032834094" evidence="1">
    <location>
        <begin position="29"/>
        <end position="139"/>
    </location>
</feature>
<gene>
    <name evidence="2" type="ORF">ENN90_11075</name>
</gene>
<evidence type="ECO:0000256" key="1">
    <source>
        <dbReference type="SAM" id="SignalP"/>
    </source>
</evidence>
<dbReference type="EMBL" id="DSDK01000608">
    <property type="protein sequence ID" value="HDR52140.1"/>
    <property type="molecule type" value="Genomic_DNA"/>
</dbReference>
<dbReference type="PANTHER" id="PTHR37833:SF1">
    <property type="entry name" value="SIGNAL PEPTIDE PROTEIN"/>
    <property type="match status" value="1"/>
</dbReference>
<dbReference type="Gene3D" id="2.60.40.10">
    <property type="entry name" value="Immunoglobulins"/>
    <property type="match status" value="1"/>
</dbReference>
<dbReference type="AlphaFoldDB" id="A0A831LMG3"/>
<keyword evidence="1" id="KW-0732">Signal</keyword>
<dbReference type="Pfam" id="PF07610">
    <property type="entry name" value="DUF1573"/>
    <property type="match status" value="1"/>
</dbReference>
<sequence>MHQQNFKFVQKAFLVIVAVALSAFSANAQEPQTSAQDSIIFNKLEHDYGTIERGGDGQCEFVFTNKGASPLVLSNVRASCGCTVPQWPREPIPPGETGSIKVKYNTNIVGTFNKMITVNSNAANSMVRLRVKGQVVKDE</sequence>
<reference evidence="2" key="1">
    <citation type="journal article" date="2020" name="mSystems">
        <title>Genome- and Community-Level Interaction Insights into Carbon Utilization and Element Cycling Functions of Hydrothermarchaeota in Hydrothermal Sediment.</title>
        <authorList>
            <person name="Zhou Z."/>
            <person name="Liu Y."/>
            <person name="Xu W."/>
            <person name="Pan J."/>
            <person name="Luo Z.H."/>
            <person name="Li M."/>
        </authorList>
    </citation>
    <scope>NUCLEOTIDE SEQUENCE [LARGE SCALE GENOMIC DNA]</scope>
    <source>
        <strain evidence="2">SpSt-1217</strain>
    </source>
</reference>
<protein>
    <submittedName>
        <fullName evidence="2">DUF1573 domain-containing protein</fullName>
    </submittedName>
</protein>
<dbReference type="InterPro" id="IPR013783">
    <property type="entry name" value="Ig-like_fold"/>
</dbReference>
<evidence type="ECO:0000313" key="2">
    <source>
        <dbReference type="EMBL" id="HDR52140.1"/>
    </source>
</evidence>
<comment type="caution">
    <text evidence="2">The sequence shown here is derived from an EMBL/GenBank/DDBJ whole genome shotgun (WGS) entry which is preliminary data.</text>
</comment>